<gene>
    <name evidence="1" type="ORF">V6N11_018210</name>
</gene>
<dbReference type="Proteomes" id="UP001396334">
    <property type="component" value="Unassembled WGS sequence"/>
</dbReference>
<dbReference type="EMBL" id="JBBPBN010000008">
    <property type="protein sequence ID" value="KAK9033173.1"/>
    <property type="molecule type" value="Genomic_DNA"/>
</dbReference>
<organism evidence="1 2">
    <name type="scientific">Hibiscus sabdariffa</name>
    <name type="common">roselle</name>
    <dbReference type="NCBI Taxonomy" id="183260"/>
    <lineage>
        <taxon>Eukaryota</taxon>
        <taxon>Viridiplantae</taxon>
        <taxon>Streptophyta</taxon>
        <taxon>Embryophyta</taxon>
        <taxon>Tracheophyta</taxon>
        <taxon>Spermatophyta</taxon>
        <taxon>Magnoliopsida</taxon>
        <taxon>eudicotyledons</taxon>
        <taxon>Gunneridae</taxon>
        <taxon>Pentapetalae</taxon>
        <taxon>rosids</taxon>
        <taxon>malvids</taxon>
        <taxon>Malvales</taxon>
        <taxon>Malvaceae</taxon>
        <taxon>Malvoideae</taxon>
        <taxon>Hibiscus</taxon>
    </lineage>
</organism>
<protein>
    <submittedName>
        <fullName evidence="1">Uncharacterized protein</fullName>
    </submittedName>
</protein>
<reference evidence="1 2" key="1">
    <citation type="journal article" date="2024" name="G3 (Bethesda)">
        <title>Genome assembly of Hibiscus sabdariffa L. provides insights into metabolisms of medicinal natural products.</title>
        <authorList>
            <person name="Kim T."/>
        </authorList>
    </citation>
    <scope>NUCLEOTIDE SEQUENCE [LARGE SCALE GENOMIC DNA]</scope>
    <source>
        <strain evidence="1">TK-2024</strain>
        <tissue evidence="1">Old leaves</tissue>
    </source>
</reference>
<evidence type="ECO:0000313" key="1">
    <source>
        <dbReference type="EMBL" id="KAK9033173.1"/>
    </source>
</evidence>
<accession>A0ABR2T7M8</accession>
<sequence>MDNKISLALSCSSTRSYASTCSAVAASTVTENPVTEPSELFSDVYAKGLGVEDTFPCLLELRLEWSAIMKRIWQGLLLCNQKHKIVQLIEKKDYSDRERD</sequence>
<comment type="caution">
    <text evidence="1">The sequence shown here is derived from an EMBL/GenBank/DDBJ whole genome shotgun (WGS) entry which is preliminary data.</text>
</comment>
<name>A0ABR2T7M8_9ROSI</name>
<keyword evidence="2" id="KW-1185">Reference proteome</keyword>
<evidence type="ECO:0000313" key="2">
    <source>
        <dbReference type="Proteomes" id="UP001396334"/>
    </source>
</evidence>
<proteinExistence type="predicted"/>